<dbReference type="PANTHER" id="PTHR11895">
    <property type="entry name" value="TRANSAMIDASE"/>
    <property type="match status" value="1"/>
</dbReference>
<evidence type="ECO:0000259" key="2">
    <source>
        <dbReference type="Pfam" id="PF01425"/>
    </source>
</evidence>
<name>A0A8J9SJV7_PHATR</name>
<dbReference type="InterPro" id="IPR000120">
    <property type="entry name" value="Amidase"/>
</dbReference>
<organism evidence="3">
    <name type="scientific">Phaeodactylum tricornutum</name>
    <name type="common">Diatom</name>
    <dbReference type="NCBI Taxonomy" id="2850"/>
    <lineage>
        <taxon>Eukaryota</taxon>
        <taxon>Sar</taxon>
        <taxon>Stramenopiles</taxon>
        <taxon>Ochrophyta</taxon>
        <taxon>Bacillariophyta</taxon>
        <taxon>Bacillariophyceae</taxon>
        <taxon>Bacillariophycidae</taxon>
        <taxon>Naviculales</taxon>
        <taxon>Phaeodactylaceae</taxon>
        <taxon>Phaeodactylum</taxon>
    </lineage>
</organism>
<proteinExistence type="predicted"/>
<accession>A0A8J9SJV7</accession>
<keyword evidence="1" id="KW-0732">Signal</keyword>
<feature type="chain" id="PRO_5035464019" description="Amidase domain-containing protein" evidence="1">
    <location>
        <begin position="19"/>
        <end position="935"/>
    </location>
</feature>
<sequence>MFASVLFVFAGLIQSTRAVDCVLVTPDSPMEVSMSDFDAVFFSGVRPIVSRIASETSMIKVTRYSTEPMMKVMEAERALMVMSQICNVNGGGVSGSPAGASTVSSAATASTVVSSALLYLGGASYGMSLGIGLLTSLFPSVEAQLDCEEVIEIEIHGPDAADGSGTSEEELRATIAALQAEVASLNSQLNGTLTAEEADASVYDALVSQIAFGDFASLTPLVDQTIARVSNDGQAERFDVAGFPIFYDYNPEAQFYLANAGDDSLVRDMQGDVFQFPTESNEADEVNFTLPDPPTYSQPSDLYYMPILEISSLIQGGAVSCVEVVQAFVDRLSEFDPYLGIVATPLYDRALETAALHDTLLAEGTNLGPLMCIPFGVKDHHQIYDDEPTMYGSLLHATNVQSVKSTLMQKLLDGGAIPIAKMMLGTFAWSSANGWGECMSPYLNGPGCGSSCGSASGAAFGALPFAISEETSGSIACPSAANLISGHIGSYGTLSRAGAGLLCSETDHLGFHSRYLSDFGVIFNYARTGDDPLDGDSVAIPYVNPADVNLTELRVMIIEGNGEWVFDNETATYSWNEAVRQSYGKTAWHWPERVASIKSKLDAAGVMYDSFSLDEANQLWSFNSSTPYFDCASPEIDVMMAAGPWAQLQECEACFQNSKWKTYYPKNIPKKSYRYLQFCMKEMGKLLLNDNVWATYDVIIETHSSTGGGYDIPGGSFEQWVRTAKTFVMDYYEALPCAHTQGDTVEGTYTVLTAKPFEDHKNFAIGTLIQDPASMIFPNDTSIKTAFTDRTRCPFAFYEGYNNMSLTCPPLNSDGAPPGPTLREIDGACVPGDDLQHLPEDWANEPYMAPYDMEEKVPDRAIWRWDEYGPVACTAVCPFVPAFCELKGIVCDARRLEQERHNEQKQSIGNRQLSADDIRRLRRDFQAQIKDGGEL</sequence>
<dbReference type="SUPFAM" id="SSF75304">
    <property type="entry name" value="Amidase signature (AS) enzymes"/>
    <property type="match status" value="1"/>
</dbReference>
<feature type="domain" description="Amidase" evidence="2">
    <location>
        <begin position="323"/>
        <end position="570"/>
    </location>
</feature>
<dbReference type="Gene3D" id="3.90.1300.10">
    <property type="entry name" value="Amidase signature (AS) domain"/>
    <property type="match status" value="1"/>
</dbReference>
<protein>
    <recommendedName>
        <fullName evidence="2">Amidase domain-containing protein</fullName>
    </recommendedName>
</protein>
<feature type="signal peptide" evidence="1">
    <location>
        <begin position="1"/>
        <end position="18"/>
    </location>
</feature>
<dbReference type="Pfam" id="PF01425">
    <property type="entry name" value="Amidase"/>
    <property type="match status" value="1"/>
</dbReference>
<dbReference type="InterPro" id="IPR023631">
    <property type="entry name" value="Amidase_dom"/>
</dbReference>
<dbReference type="PANTHER" id="PTHR11895:SF73">
    <property type="entry name" value="AMIDASE FAMILY PROTEIN"/>
    <property type="match status" value="1"/>
</dbReference>
<gene>
    <name evidence="3" type="ORF">PTTT1_LOCUS17361</name>
</gene>
<dbReference type="Proteomes" id="UP000836788">
    <property type="component" value="Chromosome 15"/>
</dbReference>
<reference evidence="3" key="1">
    <citation type="submission" date="2022-02" db="EMBL/GenBank/DDBJ databases">
        <authorList>
            <person name="Giguere J D."/>
        </authorList>
    </citation>
    <scope>NUCLEOTIDE SEQUENCE</scope>
    <source>
        <strain evidence="3">CCAP 1055/1</strain>
    </source>
</reference>
<dbReference type="AlphaFoldDB" id="A0A8J9SJV7"/>
<evidence type="ECO:0000256" key="1">
    <source>
        <dbReference type="SAM" id="SignalP"/>
    </source>
</evidence>
<dbReference type="InterPro" id="IPR036928">
    <property type="entry name" value="AS_sf"/>
</dbReference>
<dbReference type="EMBL" id="OU594956">
    <property type="protein sequence ID" value="CAG9281722.1"/>
    <property type="molecule type" value="Genomic_DNA"/>
</dbReference>
<dbReference type="GO" id="GO:0050567">
    <property type="term" value="F:glutaminyl-tRNA synthase (glutamine-hydrolyzing) activity"/>
    <property type="evidence" value="ECO:0007669"/>
    <property type="project" value="TreeGrafter"/>
</dbReference>
<evidence type="ECO:0000313" key="3">
    <source>
        <dbReference type="EMBL" id="CAG9281722.1"/>
    </source>
</evidence>